<dbReference type="AlphaFoldDB" id="A0A7C3QVN8"/>
<proteinExistence type="inferred from homology"/>
<feature type="domain" description="ABC transporter" evidence="5">
    <location>
        <begin position="11"/>
        <end position="233"/>
    </location>
</feature>
<dbReference type="InterPro" id="IPR017871">
    <property type="entry name" value="ABC_transporter-like_CS"/>
</dbReference>
<dbReference type="GO" id="GO:0022857">
    <property type="term" value="F:transmembrane transporter activity"/>
    <property type="evidence" value="ECO:0007669"/>
    <property type="project" value="TreeGrafter"/>
</dbReference>
<reference evidence="6" key="1">
    <citation type="journal article" date="2020" name="mSystems">
        <title>Genome- and Community-Level Interaction Insights into Carbon Utilization and Element Cycling Functions of Hydrothermarchaeota in Hydrothermal Sediment.</title>
        <authorList>
            <person name="Zhou Z."/>
            <person name="Liu Y."/>
            <person name="Xu W."/>
            <person name="Pan J."/>
            <person name="Luo Z.H."/>
            <person name="Li M."/>
        </authorList>
    </citation>
    <scope>NUCLEOTIDE SEQUENCE [LARGE SCALE GENOMIC DNA]</scope>
    <source>
        <strain evidence="6">SpSt-902</strain>
    </source>
</reference>
<sequence length="233" mass="25718">MDKAAGKGVDVRLEKVSRRFQVGGEAFLALSDVSLSVPPGVHWSLVGPSGSGKSTLLYMMGLLEKPSSGEVWLDDRRTDIMGTAERASIRNQRIGFVFQNFQLIPRTTSLENVEMPLLYRKVPSKERREKARSMLAKVGLSGRENHYPSQLSGGQQQRVAIARALVTQPGLVLADEPTGNLDSASSRDILELLEQLRQEQHFTLVLVTHDPLVASRAVLQIRMRDGRIEGMGS</sequence>
<protein>
    <submittedName>
        <fullName evidence="6">ABC transporter ATP-binding protein</fullName>
    </submittedName>
</protein>
<dbReference type="EMBL" id="DTMM01000212">
    <property type="protein sequence ID" value="HFT94192.1"/>
    <property type="molecule type" value="Genomic_DNA"/>
</dbReference>
<dbReference type="Pfam" id="PF00005">
    <property type="entry name" value="ABC_tran"/>
    <property type="match status" value="1"/>
</dbReference>
<name>A0A7C3QVN8_9BACT</name>
<dbReference type="InterPro" id="IPR003593">
    <property type="entry name" value="AAA+_ATPase"/>
</dbReference>
<comment type="similarity">
    <text evidence="4">Belongs to the ABC transporter superfamily. Macrolide exporter (TC 3.A.1.122) family.</text>
</comment>
<keyword evidence="3 6" id="KW-0067">ATP-binding</keyword>
<keyword evidence="2" id="KW-0547">Nucleotide-binding</keyword>
<dbReference type="GO" id="GO:0016887">
    <property type="term" value="F:ATP hydrolysis activity"/>
    <property type="evidence" value="ECO:0007669"/>
    <property type="project" value="InterPro"/>
</dbReference>
<dbReference type="SUPFAM" id="SSF52540">
    <property type="entry name" value="P-loop containing nucleoside triphosphate hydrolases"/>
    <property type="match status" value="1"/>
</dbReference>
<keyword evidence="1" id="KW-0813">Transport</keyword>
<dbReference type="PANTHER" id="PTHR24220">
    <property type="entry name" value="IMPORT ATP-BINDING PROTEIN"/>
    <property type="match status" value="1"/>
</dbReference>
<comment type="caution">
    <text evidence="6">The sequence shown here is derived from an EMBL/GenBank/DDBJ whole genome shotgun (WGS) entry which is preliminary data.</text>
</comment>
<dbReference type="GO" id="GO:0098796">
    <property type="term" value="C:membrane protein complex"/>
    <property type="evidence" value="ECO:0007669"/>
    <property type="project" value="UniProtKB-ARBA"/>
</dbReference>
<dbReference type="GO" id="GO:0005524">
    <property type="term" value="F:ATP binding"/>
    <property type="evidence" value="ECO:0007669"/>
    <property type="project" value="UniProtKB-KW"/>
</dbReference>
<evidence type="ECO:0000256" key="1">
    <source>
        <dbReference type="ARBA" id="ARBA00022448"/>
    </source>
</evidence>
<dbReference type="GO" id="GO:0005886">
    <property type="term" value="C:plasma membrane"/>
    <property type="evidence" value="ECO:0007669"/>
    <property type="project" value="TreeGrafter"/>
</dbReference>
<dbReference type="PROSITE" id="PS00211">
    <property type="entry name" value="ABC_TRANSPORTER_1"/>
    <property type="match status" value="1"/>
</dbReference>
<evidence type="ECO:0000256" key="4">
    <source>
        <dbReference type="ARBA" id="ARBA00038388"/>
    </source>
</evidence>
<dbReference type="SMART" id="SM00382">
    <property type="entry name" value="AAA"/>
    <property type="match status" value="1"/>
</dbReference>
<dbReference type="InterPro" id="IPR015854">
    <property type="entry name" value="ABC_transpr_LolD-like"/>
</dbReference>
<dbReference type="InterPro" id="IPR027417">
    <property type="entry name" value="P-loop_NTPase"/>
</dbReference>
<dbReference type="FunFam" id="3.40.50.300:FF:000032">
    <property type="entry name" value="Export ABC transporter ATP-binding protein"/>
    <property type="match status" value="1"/>
</dbReference>
<evidence type="ECO:0000313" key="6">
    <source>
        <dbReference type="EMBL" id="HFT94192.1"/>
    </source>
</evidence>
<dbReference type="InterPro" id="IPR017911">
    <property type="entry name" value="MacB-like_ATP-bd"/>
</dbReference>
<dbReference type="PROSITE" id="PS50893">
    <property type="entry name" value="ABC_TRANSPORTER_2"/>
    <property type="match status" value="1"/>
</dbReference>
<dbReference type="InterPro" id="IPR003439">
    <property type="entry name" value="ABC_transporter-like_ATP-bd"/>
</dbReference>
<dbReference type="CDD" id="cd03255">
    <property type="entry name" value="ABC_MJ0796_LolCDE_FtsE"/>
    <property type="match status" value="1"/>
</dbReference>
<dbReference type="Gene3D" id="3.40.50.300">
    <property type="entry name" value="P-loop containing nucleotide triphosphate hydrolases"/>
    <property type="match status" value="1"/>
</dbReference>
<evidence type="ECO:0000256" key="3">
    <source>
        <dbReference type="ARBA" id="ARBA00022840"/>
    </source>
</evidence>
<dbReference type="PANTHER" id="PTHR24220:SF86">
    <property type="entry name" value="ABC TRANSPORTER ABCH.1"/>
    <property type="match status" value="1"/>
</dbReference>
<accession>A0A7C3QVN8</accession>
<gene>
    <name evidence="6" type="ORF">ENX03_09765</name>
</gene>
<organism evidence="6">
    <name type="scientific">Leptospirillum ferriphilum</name>
    <dbReference type="NCBI Taxonomy" id="178606"/>
    <lineage>
        <taxon>Bacteria</taxon>
        <taxon>Pseudomonadati</taxon>
        <taxon>Nitrospirota</taxon>
        <taxon>Nitrospiria</taxon>
        <taxon>Nitrospirales</taxon>
        <taxon>Nitrospiraceae</taxon>
        <taxon>Leptospirillum</taxon>
    </lineage>
</organism>
<evidence type="ECO:0000256" key="2">
    <source>
        <dbReference type="ARBA" id="ARBA00022741"/>
    </source>
</evidence>
<evidence type="ECO:0000259" key="5">
    <source>
        <dbReference type="PROSITE" id="PS50893"/>
    </source>
</evidence>